<dbReference type="SUPFAM" id="SSF48403">
    <property type="entry name" value="Ankyrin repeat"/>
    <property type="match status" value="1"/>
</dbReference>
<dbReference type="EMBL" id="JAULSW010000002">
    <property type="protein sequence ID" value="KAK3389916.1"/>
    <property type="molecule type" value="Genomic_DNA"/>
</dbReference>
<dbReference type="AlphaFoldDB" id="A0AAE0U3V7"/>
<dbReference type="Gene3D" id="1.25.40.20">
    <property type="entry name" value="Ankyrin repeat-containing domain"/>
    <property type="match status" value="2"/>
</dbReference>
<dbReference type="PROSITE" id="PS50297">
    <property type="entry name" value="ANK_REP_REGION"/>
    <property type="match status" value="2"/>
</dbReference>
<comment type="caution">
    <text evidence="5">The sequence shown here is derived from an EMBL/GenBank/DDBJ whole genome shotgun (WGS) entry which is preliminary data.</text>
</comment>
<evidence type="ECO:0000313" key="5">
    <source>
        <dbReference type="EMBL" id="KAK3389916.1"/>
    </source>
</evidence>
<evidence type="ECO:0000256" key="4">
    <source>
        <dbReference type="SAM" id="MobiDB-lite"/>
    </source>
</evidence>
<dbReference type="SMART" id="SM00248">
    <property type="entry name" value="ANK"/>
    <property type="match status" value="3"/>
</dbReference>
<dbReference type="Pfam" id="PF12796">
    <property type="entry name" value="Ank_2"/>
    <property type="match status" value="1"/>
</dbReference>
<dbReference type="Proteomes" id="UP001285441">
    <property type="component" value="Unassembled WGS sequence"/>
</dbReference>
<keyword evidence="2 3" id="KW-0040">ANK repeat</keyword>
<accession>A0AAE0U3V7</accession>
<gene>
    <name evidence="5" type="ORF">B0H63DRAFT_390778</name>
</gene>
<proteinExistence type="predicted"/>
<evidence type="ECO:0000313" key="6">
    <source>
        <dbReference type="Proteomes" id="UP001285441"/>
    </source>
</evidence>
<feature type="non-terminal residue" evidence="5">
    <location>
        <position position="1"/>
    </location>
</feature>
<reference evidence="5" key="1">
    <citation type="journal article" date="2023" name="Mol. Phylogenet. Evol.">
        <title>Genome-scale phylogeny and comparative genomics of the fungal order Sordariales.</title>
        <authorList>
            <person name="Hensen N."/>
            <person name="Bonometti L."/>
            <person name="Westerberg I."/>
            <person name="Brannstrom I.O."/>
            <person name="Guillou S."/>
            <person name="Cros-Aarteil S."/>
            <person name="Calhoun S."/>
            <person name="Haridas S."/>
            <person name="Kuo A."/>
            <person name="Mondo S."/>
            <person name="Pangilinan J."/>
            <person name="Riley R."/>
            <person name="LaButti K."/>
            <person name="Andreopoulos B."/>
            <person name="Lipzen A."/>
            <person name="Chen C."/>
            <person name="Yan M."/>
            <person name="Daum C."/>
            <person name="Ng V."/>
            <person name="Clum A."/>
            <person name="Steindorff A."/>
            <person name="Ohm R.A."/>
            <person name="Martin F."/>
            <person name="Silar P."/>
            <person name="Natvig D.O."/>
            <person name="Lalanne C."/>
            <person name="Gautier V."/>
            <person name="Ament-Velasquez S.L."/>
            <person name="Kruys A."/>
            <person name="Hutchinson M.I."/>
            <person name="Powell A.J."/>
            <person name="Barry K."/>
            <person name="Miller A.N."/>
            <person name="Grigoriev I.V."/>
            <person name="Debuchy R."/>
            <person name="Gladieux P."/>
            <person name="Hiltunen Thoren M."/>
            <person name="Johannesson H."/>
        </authorList>
    </citation>
    <scope>NUCLEOTIDE SEQUENCE</scope>
    <source>
        <strain evidence="5">CBS 232.78</strain>
    </source>
</reference>
<feature type="region of interest" description="Disordered" evidence="4">
    <location>
        <begin position="292"/>
        <end position="313"/>
    </location>
</feature>
<sequence length="313" mass="35478">SPDGLEDVERMVSVCAGLVTIDEESDIIRLVHYTTQEYFEQTQKQWFPDAQDDISLACLTYLTFNTFEHGMCTTDSEFEERLRSNPLFDYVARHWAYHVSSARSMPAEVFNFLASRPHVGAYVQLLMAKKLWEGQTGYGQYRVPIGKTGLHLATVMGYEIRVLLTDTKDIDESDIGDRIHLSWATQYEHDTVTKLLLEIRRVDADSKNDYDCTPLIHVIIGGWTTLMYPSEKGHGDAVNLLLEYGANVHHQDEKGQTALLWASRKGYEKVVRYLVDKGADLSFIDENISGPSLSTPKSEGDGSYQFPHQSHTS</sequence>
<dbReference type="PROSITE" id="PS50088">
    <property type="entry name" value="ANK_REPEAT"/>
    <property type="match status" value="2"/>
</dbReference>
<evidence type="ECO:0000256" key="2">
    <source>
        <dbReference type="ARBA" id="ARBA00023043"/>
    </source>
</evidence>
<feature type="repeat" description="ANK" evidence="3">
    <location>
        <begin position="254"/>
        <end position="286"/>
    </location>
</feature>
<evidence type="ECO:0000256" key="1">
    <source>
        <dbReference type="ARBA" id="ARBA00022737"/>
    </source>
</evidence>
<dbReference type="InterPro" id="IPR002110">
    <property type="entry name" value="Ankyrin_rpt"/>
</dbReference>
<organism evidence="5 6">
    <name type="scientific">Podospora didyma</name>
    <dbReference type="NCBI Taxonomy" id="330526"/>
    <lineage>
        <taxon>Eukaryota</taxon>
        <taxon>Fungi</taxon>
        <taxon>Dikarya</taxon>
        <taxon>Ascomycota</taxon>
        <taxon>Pezizomycotina</taxon>
        <taxon>Sordariomycetes</taxon>
        <taxon>Sordariomycetidae</taxon>
        <taxon>Sordariales</taxon>
        <taxon>Podosporaceae</taxon>
        <taxon>Podospora</taxon>
    </lineage>
</organism>
<keyword evidence="1" id="KW-0677">Repeat</keyword>
<keyword evidence="6" id="KW-1185">Reference proteome</keyword>
<feature type="repeat" description="ANK" evidence="3">
    <location>
        <begin position="221"/>
        <end position="253"/>
    </location>
</feature>
<reference evidence="5" key="2">
    <citation type="submission" date="2023-06" db="EMBL/GenBank/DDBJ databases">
        <authorList>
            <consortium name="Lawrence Berkeley National Laboratory"/>
            <person name="Haridas S."/>
            <person name="Hensen N."/>
            <person name="Bonometti L."/>
            <person name="Westerberg I."/>
            <person name="Brannstrom I.O."/>
            <person name="Guillou S."/>
            <person name="Cros-Aarteil S."/>
            <person name="Calhoun S."/>
            <person name="Kuo A."/>
            <person name="Mondo S."/>
            <person name="Pangilinan J."/>
            <person name="Riley R."/>
            <person name="LaButti K."/>
            <person name="Andreopoulos B."/>
            <person name="Lipzen A."/>
            <person name="Chen C."/>
            <person name="Yanf M."/>
            <person name="Daum C."/>
            <person name="Ng V."/>
            <person name="Clum A."/>
            <person name="Steindorff A."/>
            <person name="Ohm R."/>
            <person name="Martin F."/>
            <person name="Silar P."/>
            <person name="Natvig D."/>
            <person name="Lalanne C."/>
            <person name="Gautier V."/>
            <person name="Ament-velasquez S.L."/>
            <person name="Kruys A."/>
            <person name="Hutchinson M.I."/>
            <person name="Powell A.J."/>
            <person name="Barry K."/>
            <person name="Miller A.N."/>
            <person name="Grigoriev I.V."/>
            <person name="Debuchy R."/>
            <person name="Gladieux P."/>
            <person name="Thoren M.H."/>
            <person name="Johannesson H."/>
        </authorList>
    </citation>
    <scope>NUCLEOTIDE SEQUENCE</scope>
    <source>
        <strain evidence="5">CBS 232.78</strain>
    </source>
</reference>
<evidence type="ECO:0000256" key="3">
    <source>
        <dbReference type="PROSITE-ProRule" id="PRU00023"/>
    </source>
</evidence>
<name>A0AAE0U3V7_9PEZI</name>
<dbReference type="InterPro" id="IPR036770">
    <property type="entry name" value="Ankyrin_rpt-contain_sf"/>
</dbReference>
<dbReference type="PANTHER" id="PTHR24198">
    <property type="entry name" value="ANKYRIN REPEAT AND PROTEIN KINASE DOMAIN-CONTAINING PROTEIN"/>
    <property type="match status" value="1"/>
</dbReference>
<dbReference type="PANTHER" id="PTHR24198:SF165">
    <property type="entry name" value="ANKYRIN REPEAT-CONTAINING PROTEIN-RELATED"/>
    <property type="match status" value="1"/>
</dbReference>
<protein>
    <submittedName>
        <fullName evidence="5">Ankyrin repeat-containing domain protein</fullName>
    </submittedName>
</protein>